<dbReference type="SUPFAM" id="SSF88697">
    <property type="entry name" value="PUA domain-like"/>
    <property type="match status" value="1"/>
</dbReference>
<dbReference type="GO" id="GO:0004252">
    <property type="term" value="F:serine-type endopeptidase activity"/>
    <property type="evidence" value="ECO:0007669"/>
    <property type="project" value="UniProtKB-UniRule"/>
</dbReference>
<evidence type="ECO:0000256" key="9">
    <source>
        <dbReference type="HAMAP-Rule" id="MF_01973"/>
    </source>
</evidence>
<dbReference type="InterPro" id="IPR008269">
    <property type="entry name" value="Lon_proteolytic"/>
</dbReference>
<evidence type="ECO:0000256" key="8">
    <source>
        <dbReference type="ARBA" id="ARBA00023016"/>
    </source>
</evidence>
<dbReference type="InterPro" id="IPR004815">
    <property type="entry name" value="Lon_bac/euk-typ"/>
</dbReference>
<evidence type="ECO:0000256" key="3">
    <source>
        <dbReference type="ARBA" id="ARBA00022670"/>
    </source>
</evidence>
<dbReference type="InterPro" id="IPR015947">
    <property type="entry name" value="PUA-like_sf"/>
</dbReference>
<comment type="catalytic activity">
    <reaction evidence="9 10 13">
        <text>Hydrolysis of proteins in presence of ATP.</text>
        <dbReference type="EC" id="3.4.21.53"/>
    </reaction>
</comment>
<feature type="active site" evidence="9 11">
    <location>
        <position position="737"/>
    </location>
</feature>
<feature type="domain" description="Lon proteolytic" evidence="15">
    <location>
        <begin position="607"/>
        <end position="788"/>
    </location>
</feature>
<dbReference type="CDD" id="cd19500">
    <property type="entry name" value="RecA-like_Lon"/>
    <property type="match status" value="1"/>
</dbReference>
<dbReference type="EMBL" id="LCAB01000016">
    <property type="protein sequence ID" value="KKR82314.1"/>
    <property type="molecule type" value="Genomic_DNA"/>
</dbReference>
<dbReference type="GO" id="GO:0005524">
    <property type="term" value="F:ATP binding"/>
    <property type="evidence" value="ECO:0007669"/>
    <property type="project" value="UniProtKB-UniRule"/>
</dbReference>
<evidence type="ECO:0000256" key="2">
    <source>
        <dbReference type="ARBA" id="ARBA00022490"/>
    </source>
</evidence>
<proteinExistence type="evidence at transcript level"/>
<dbReference type="PROSITE" id="PS51787">
    <property type="entry name" value="LON_N"/>
    <property type="match status" value="1"/>
</dbReference>
<evidence type="ECO:0000256" key="13">
    <source>
        <dbReference type="PROSITE-ProRule" id="PRU01122"/>
    </source>
</evidence>
<comment type="function">
    <text evidence="9">ATP-dependent serine protease that mediates the selective degradation of mutant and abnormal proteins as well as certain short-lived regulatory proteins. Required for cellular homeostasis and for survival from DNA damage and developmental changes induced by stress. Degrades polypeptides processively to yield small peptide fragments that are 5 to 10 amino acids long. Binds to DNA in a double-stranded, site-specific manner.</text>
</comment>
<dbReference type="Gene3D" id="2.30.130.40">
    <property type="entry name" value="LON domain-like"/>
    <property type="match status" value="1"/>
</dbReference>
<keyword evidence="8 9" id="KW-0346">Stress response</keyword>
<keyword evidence="3 9" id="KW-0645">Protease</keyword>
<dbReference type="GO" id="GO:0006515">
    <property type="term" value="P:protein quality control for misfolded or incompletely synthesized proteins"/>
    <property type="evidence" value="ECO:0007669"/>
    <property type="project" value="UniProtKB-UniRule"/>
</dbReference>
<dbReference type="PATRIC" id="fig|1618424.3.peg.1036"/>
<dbReference type="SUPFAM" id="SSF52540">
    <property type="entry name" value="P-loop containing nucleoside triphosphate hydrolases"/>
    <property type="match status" value="1"/>
</dbReference>
<dbReference type="Pfam" id="PF02190">
    <property type="entry name" value="LON_substr_bdg"/>
    <property type="match status" value="1"/>
</dbReference>
<dbReference type="GO" id="GO:0004176">
    <property type="term" value="F:ATP-dependent peptidase activity"/>
    <property type="evidence" value="ECO:0007669"/>
    <property type="project" value="UniProtKB-UniRule"/>
</dbReference>
<dbReference type="InterPro" id="IPR054594">
    <property type="entry name" value="Lon_lid"/>
</dbReference>
<comment type="subunit">
    <text evidence="9 10">Homohexamer. Organized in a ring with a central cavity.</text>
</comment>
<keyword evidence="5 9" id="KW-0378">Hydrolase</keyword>
<protein>
    <recommendedName>
        <fullName evidence="9 10">Lon protease</fullName>
        <ecNumber evidence="9 10">3.4.21.53</ecNumber>
    </recommendedName>
    <alternativeName>
        <fullName evidence="9">ATP-dependent protease La</fullName>
    </alternativeName>
</protein>
<dbReference type="Pfam" id="PF22667">
    <property type="entry name" value="Lon_lid"/>
    <property type="match status" value="1"/>
</dbReference>
<evidence type="ECO:0000256" key="5">
    <source>
        <dbReference type="ARBA" id="ARBA00022801"/>
    </source>
</evidence>
<comment type="similarity">
    <text evidence="9 10 13 14">Belongs to the peptidase S16 family.</text>
</comment>
<dbReference type="InterPro" id="IPR008268">
    <property type="entry name" value="Peptidase_S16_AS"/>
</dbReference>
<dbReference type="NCBIfam" id="TIGR00763">
    <property type="entry name" value="lon"/>
    <property type="match status" value="1"/>
</dbReference>
<sequence length="807" mass="90234">MITDYTSQPLKLPEKLPVGPLRDTVMFPGTSLPIVSGRVKSKSALDQAWSTNRQIVFVTQKNSRIEDPDGKDLYQVGTVCLLKRMIRNPDGEYTVSAEGLTRVFIKSYTQNEPYLEAAVEEIPELFEKTEETEALMRTIRDQFRRFIELGGNPLFDPSALSNWAASWTVVSQNDDPNLLVNSIAQAVDLKTIDKQQILEMVLAVERLQRLSELLAKEIKILEISQNISTKTQERVSKMTKEAILREQMRSIEEELGDGDGQNQEVREFENKIKRSGMPKEVREKALKELAGLAKMSQYNPEASYKRNYLEWLTDLPWKTKDKTRVDLKKAQTILDEDHYGLNKVKERILEYLAVHKLSGKVKGPILCFVGPPGTGKTSIGKSIARALGRKFVKVSLGGIRDEAEIRGHRRTYVGSMPGRIIQGIKQAGSINPVFMLDEIDKIGMDYRGDPSAALLEALDPEQNNVFSDHYLEVPYDLSNCMFITTANILDTIPPALRDRLEVIRYAGYTEDEKFHIAQNFLLPKQITTHGLKEKQLRFESEAIYHIIEKYTREAGVRNLERELSAVIRKIARKIAEGEKSAGFTIIPQEVTKLLGPAKFTPQLAEVEDSIGTSTGMAVTEAGGDILFNEVTLMPGKGQLILTGQLGDVMKESATAAVSYVRSHWKQLGLPENFYHKVDIHVHVPEGAVPKDGPSAGIALTTAIVSAFTKIPVRKEVAMTGEVTLRGRVLEIGGLKDKVLAAHRAGVKTVIAPENNRKDLEDIPDYVQKDLEFVFVKHMDDVLEVALTRPPTPASPRHTPSRLIHAIA</sequence>
<dbReference type="SMART" id="SM00382">
    <property type="entry name" value="AAA"/>
    <property type="match status" value="1"/>
</dbReference>
<dbReference type="PANTHER" id="PTHR10046">
    <property type="entry name" value="ATP DEPENDENT LON PROTEASE FAMILY MEMBER"/>
    <property type="match status" value="1"/>
</dbReference>
<keyword evidence="2 9" id="KW-0963">Cytoplasm</keyword>
<dbReference type="InterPro" id="IPR003111">
    <property type="entry name" value="Lon_prtase_N"/>
</dbReference>
<evidence type="ECO:0000256" key="6">
    <source>
        <dbReference type="ARBA" id="ARBA00022825"/>
    </source>
</evidence>
<dbReference type="Pfam" id="PF05362">
    <property type="entry name" value="Lon_C"/>
    <property type="match status" value="1"/>
</dbReference>
<evidence type="ECO:0000256" key="7">
    <source>
        <dbReference type="ARBA" id="ARBA00022840"/>
    </source>
</evidence>
<evidence type="ECO:0000256" key="11">
    <source>
        <dbReference type="PIRSR" id="PIRSR001174-1"/>
    </source>
</evidence>
<dbReference type="SMART" id="SM00464">
    <property type="entry name" value="LON"/>
    <property type="match status" value="1"/>
</dbReference>
<evidence type="ECO:0000256" key="1">
    <source>
        <dbReference type="ARBA" id="ARBA00004496"/>
    </source>
</evidence>
<evidence type="ECO:0000256" key="10">
    <source>
        <dbReference type="PIRNR" id="PIRNR001174"/>
    </source>
</evidence>
<dbReference type="InterPro" id="IPR027543">
    <property type="entry name" value="Lon_bac"/>
</dbReference>
<dbReference type="Proteomes" id="UP000034601">
    <property type="component" value="Unassembled WGS sequence"/>
</dbReference>
<evidence type="ECO:0000313" key="18">
    <source>
        <dbReference type="Proteomes" id="UP000034601"/>
    </source>
</evidence>
<dbReference type="InterPro" id="IPR027065">
    <property type="entry name" value="Lon_Prtase"/>
</dbReference>
<dbReference type="InterPro" id="IPR046336">
    <property type="entry name" value="Lon_prtase_N_sf"/>
</dbReference>
<gene>
    <name evidence="9" type="primary">lon</name>
    <name evidence="17" type="ORF">UU29_C0016G0025</name>
</gene>
<dbReference type="InterPro" id="IPR020568">
    <property type="entry name" value="Ribosomal_Su5_D2-typ_SF"/>
</dbReference>
<dbReference type="EC" id="3.4.21.53" evidence="9 10"/>
<dbReference type="Gene3D" id="1.10.8.60">
    <property type="match status" value="1"/>
</dbReference>
<feature type="domain" description="Lon N-terminal" evidence="16">
    <location>
        <begin position="16"/>
        <end position="218"/>
    </location>
</feature>
<dbReference type="PRINTS" id="PR00830">
    <property type="entry name" value="ENDOLAPTASE"/>
</dbReference>
<dbReference type="GO" id="GO:0034605">
    <property type="term" value="P:cellular response to heat"/>
    <property type="evidence" value="ECO:0007669"/>
    <property type="project" value="UniProtKB-UniRule"/>
</dbReference>
<dbReference type="InterPro" id="IPR003593">
    <property type="entry name" value="AAA+_ATPase"/>
</dbReference>
<evidence type="ECO:0000256" key="14">
    <source>
        <dbReference type="RuleBase" id="RU000591"/>
    </source>
</evidence>
<evidence type="ECO:0000313" key="17">
    <source>
        <dbReference type="EMBL" id="KKR82314.1"/>
    </source>
</evidence>
<dbReference type="GO" id="GO:0016887">
    <property type="term" value="F:ATP hydrolysis activity"/>
    <property type="evidence" value="ECO:0007669"/>
    <property type="project" value="UniProtKB-UniRule"/>
</dbReference>
<dbReference type="FunFam" id="3.40.50.300:FF:000382">
    <property type="entry name" value="Lon protease homolog 2, peroxisomal"/>
    <property type="match status" value="1"/>
</dbReference>
<dbReference type="PROSITE" id="PS01046">
    <property type="entry name" value="LON_SER"/>
    <property type="match status" value="1"/>
</dbReference>
<dbReference type="InterPro" id="IPR027417">
    <property type="entry name" value="P-loop_NTPase"/>
</dbReference>
<dbReference type="FunFam" id="1.20.5.5270:FF:000002">
    <property type="entry name" value="Lon protease homolog"/>
    <property type="match status" value="1"/>
</dbReference>
<evidence type="ECO:0000259" key="15">
    <source>
        <dbReference type="PROSITE" id="PS51786"/>
    </source>
</evidence>
<reference evidence="17 18" key="1">
    <citation type="journal article" date="2015" name="Nature">
        <title>rRNA introns, odd ribosomes, and small enigmatic genomes across a large radiation of phyla.</title>
        <authorList>
            <person name="Brown C.T."/>
            <person name="Hug L.A."/>
            <person name="Thomas B.C."/>
            <person name="Sharon I."/>
            <person name="Castelle C.J."/>
            <person name="Singh A."/>
            <person name="Wilkins M.J."/>
            <person name="Williams K.H."/>
            <person name="Banfield J.F."/>
        </authorList>
    </citation>
    <scope>NUCLEOTIDE SEQUENCE [LARGE SCALE GENOMIC DNA]</scope>
</reference>
<dbReference type="InterPro" id="IPR003959">
    <property type="entry name" value="ATPase_AAA_core"/>
</dbReference>
<dbReference type="HAMAP" id="MF_01973">
    <property type="entry name" value="lon_bact"/>
    <property type="match status" value="1"/>
</dbReference>
<dbReference type="Pfam" id="PF00004">
    <property type="entry name" value="AAA"/>
    <property type="match status" value="1"/>
</dbReference>
<feature type="binding site" evidence="9 12">
    <location>
        <begin position="370"/>
        <end position="377"/>
    </location>
    <ligand>
        <name>ATP</name>
        <dbReference type="ChEBI" id="CHEBI:30616"/>
    </ligand>
</feature>
<dbReference type="GO" id="GO:0005737">
    <property type="term" value="C:cytoplasm"/>
    <property type="evidence" value="ECO:0007669"/>
    <property type="project" value="UniProtKB-SubCell"/>
</dbReference>
<organism evidence="17 18">
    <name type="scientific">Candidatus Daviesbacteria bacterium GW2011_GWA2_40_9</name>
    <dbReference type="NCBI Taxonomy" id="1618424"/>
    <lineage>
        <taxon>Bacteria</taxon>
        <taxon>Candidatus Daviesiibacteriota</taxon>
    </lineage>
</organism>
<dbReference type="Gene3D" id="3.30.230.10">
    <property type="match status" value="1"/>
</dbReference>
<keyword evidence="7 9" id="KW-0067">ATP-binding</keyword>
<name>A0A0G0TZI6_9BACT</name>
<comment type="induction">
    <text evidence="9">By heat shock.</text>
</comment>
<keyword evidence="4 9" id="KW-0547">Nucleotide-binding</keyword>
<keyword evidence="6 9" id="KW-0720">Serine protease</keyword>
<comment type="subcellular location">
    <subcellularLocation>
        <location evidence="1 9 10">Cytoplasm</location>
    </subcellularLocation>
</comment>
<dbReference type="Gene3D" id="1.20.58.1480">
    <property type="match status" value="1"/>
</dbReference>
<dbReference type="SUPFAM" id="SSF54211">
    <property type="entry name" value="Ribosomal protein S5 domain 2-like"/>
    <property type="match status" value="1"/>
</dbReference>
<dbReference type="Gene3D" id="3.40.50.300">
    <property type="entry name" value="P-loop containing nucleotide triphosphate hydrolases"/>
    <property type="match status" value="1"/>
</dbReference>
<dbReference type="AlphaFoldDB" id="A0A0G0TZI6"/>
<comment type="caution">
    <text evidence="17">The sequence shown here is derived from an EMBL/GenBank/DDBJ whole genome shotgun (WGS) entry which is preliminary data.</text>
</comment>
<dbReference type="InterPro" id="IPR014721">
    <property type="entry name" value="Ribsml_uS5_D2-typ_fold_subgr"/>
</dbReference>
<evidence type="ECO:0000256" key="12">
    <source>
        <dbReference type="PIRSR" id="PIRSR001174-2"/>
    </source>
</evidence>
<dbReference type="PROSITE" id="PS51786">
    <property type="entry name" value="LON_PROTEOLYTIC"/>
    <property type="match status" value="1"/>
</dbReference>
<accession>A0A0G0TZI6</accession>
<feature type="active site" evidence="9 11">
    <location>
        <position position="694"/>
    </location>
</feature>
<evidence type="ECO:0000259" key="16">
    <source>
        <dbReference type="PROSITE" id="PS51787"/>
    </source>
</evidence>
<dbReference type="Gene3D" id="1.20.5.5270">
    <property type="match status" value="1"/>
</dbReference>
<dbReference type="GO" id="GO:0043565">
    <property type="term" value="F:sequence-specific DNA binding"/>
    <property type="evidence" value="ECO:0007669"/>
    <property type="project" value="UniProtKB-UniRule"/>
</dbReference>
<evidence type="ECO:0000256" key="4">
    <source>
        <dbReference type="ARBA" id="ARBA00022741"/>
    </source>
</evidence>
<dbReference type="PIRSF" id="PIRSF001174">
    <property type="entry name" value="Lon_proteas"/>
    <property type="match status" value="1"/>
</dbReference>